<dbReference type="InterPro" id="IPR036291">
    <property type="entry name" value="NAD(P)-bd_dom_sf"/>
</dbReference>
<dbReference type="Pfam" id="PF00106">
    <property type="entry name" value="adh_short"/>
    <property type="match status" value="1"/>
</dbReference>
<comment type="similarity">
    <text evidence="1">Belongs to the short-chain dehydrogenases/reductases (SDR) family.</text>
</comment>
<dbReference type="STRING" id="1166073.SAMN05192530_102628"/>
<evidence type="ECO:0000259" key="2">
    <source>
        <dbReference type="SMART" id="SM00822"/>
    </source>
</evidence>
<dbReference type="OrthoDB" id="9793825at2"/>
<dbReference type="RefSeq" id="WP_090671225.1">
    <property type="nucleotide sequence ID" value="NZ_FNIT01000002.1"/>
</dbReference>
<dbReference type="InterPro" id="IPR057326">
    <property type="entry name" value="KR_dom"/>
</dbReference>
<organism evidence="3 4">
    <name type="scientific">Aureimonas jatrophae</name>
    <dbReference type="NCBI Taxonomy" id="1166073"/>
    <lineage>
        <taxon>Bacteria</taxon>
        <taxon>Pseudomonadati</taxon>
        <taxon>Pseudomonadota</taxon>
        <taxon>Alphaproteobacteria</taxon>
        <taxon>Hyphomicrobiales</taxon>
        <taxon>Aurantimonadaceae</taxon>
        <taxon>Aureimonas</taxon>
    </lineage>
</organism>
<keyword evidence="4" id="KW-1185">Reference proteome</keyword>
<gene>
    <name evidence="3" type="ORF">SAMN05192530_102628</name>
</gene>
<accession>A0A1H0FQW4</accession>
<sequence length="298" mass="31443">MTLIALVTGASSGFGQMIARDLAQAGHTAYASMRGTAEKNAGKVKENAAFAREHGVDLRSIELDVQDEASVRAAVKEIIDRHGRIDVLVHNAGHMMYGPLEAFTPDQLAQQYDVNVLGTQRLNRAALPHMRAAGSGLVVWVSSTSVAGGVPPLLGPYFAAKAGMDALAVCYAKELAPLGIETAIVVPGAFTSGTNHFANAGHPDDASVAGEYDVALPERFAERIQDGLANTVPDDADPSAVGRAVVDIVAAPQGKRPLRTYVDPADDGAAVTFQVMDRVREQFLHRIGFAELLHPTVG</sequence>
<dbReference type="PANTHER" id="PTHR43976:SF9">
    <property type="entry name" value="OXIDOREDUCTASE"/>
    <property type="match status" value="1"/>
</dbReference>
<dbReference type="PRINTS" id="PR00080">
    <property type="entry name" value="SDRFAMILY"/>
</dbReference>
<dbReference type="Proteomes" id="UP000198793">
    <property type="component" value="Unassembled WGS sequence"/>
</dbReference>
<reference evidence="3 4" key="1">
    <citation type="submission" date="2016-10" db="EMBL/GenBank/DDBJ databases">
        <authorList>
            <person name="de Groot N.N."/>
        </authorList>
    </citation>
    <scope>NUCLEOTIDE SEQUENCE [LARGE SCALE GENOMIC DNA]</scope>
    <source>
        <strain evidence="4">L7-484,KACC 16230,DSM 25025</strain>
    </source>
</reference>
<dbReference type="CDD" id="cd05374">
    <property type="entry name" value="17beta-HSD-like_SDR_c"/>
    <property type="match status" value="1"/>
</dbReference>
<dbReference type="InterPro" id="IPR002347">
    <property type="entry name" value="SDR_fam"/>
</dbReference>
<dbReference type="AlphaFoldDB" id="A0A1H0FQW4"/>
<dbReference type="EMBL" id="FNIT01000002">
    <property type="protein sequence ID" value="SDN96922.1"/>
    <property type="molecule type" value="Genomic_DNA"/>
</dbReference>
<protein>
    <submittedName>
        <fullName evidence="3">NADP-dependent 3-hydroxy acid dehydrogenase YdfG</fullName>
    </submittedName>
</protein>
<dbReference type="SMART" id="SM00822">
    <property type="entry name" value="PKS_KR"/>
    <property type="match status" value="1"/>
</dbReference>
<evidence type="ECO:0000313" key="3">
    <source>
        <dbReference type="EMBL" id="SDN96922.1"/>
    </source>
</evidence>
<dbReference type="PRINTS" id="PR00081">
    <property type="entry name" value="GDHRDH"/>
</dbReference>
<dbReference type="InterPro" id="IPR051911">
    <property type="entry name" value="SDR_oxidoreductase"/>
</dbReference>
<evidence type="ECO:0000313" key="4">
    <source>
        <dbReference type="Proteomes" id="UP000198793"/>
    </source>
</evidence>
<name>A0A1H0FQW4_9HYPH</name>
<dbReference type="Gene3D" id="3.40.50.720">
    <property type="entry name" value="NAD(P)-binding Rossmann-like Domain"/>
    <property type="match status" value="1"/>
</dbReference>
<proteinExistence type="inferred from homology"/>
<feature type="domain" description="Ketoreductase" evidence="2">
    <location>
        <begin position="3"/>
        <end position="193"/>
    </location>
</feature>
<dbReference type="SUPFAM" id="SSF51735">
    <property type="entry name" value="NAD(P)-binding Rossmann-fold domains"/>
    <property type="match status" value="1"/>
</dbReference>
<dbReference type="PANTHER" id="PTHR43976">
    <property type="entry name" value="SHORT CHAIN DEHYDROGENASE"/>
    <property type="match status" value="1"/>
</dbReference>
<evidence type="ECO:0000256" key="1">
    <source>
        <dbReference type="RuleBase" id="RU000363"/>
    </source>
</evidence>